<dbReference type="Pfam" id="PF24838">
    <property type="entry name" value="8xMP"/>
    <property type="match status" value="1"/>
</dbReference>
<dbReference type="AlphaFoldDB" id="A0A5C4SAV5"/>
<keyword evidence="3" id="KW-1185">Reference proteome</keyword>
<reference evidence="2 3" key="1">
    <citation type="submission" date="2019-05" db="EMBL/GenBank/DDBJ databases">
        <title>Draft Whole-Genome sequence of the green sulfur bacterium Chlorobaculum thiosulfatiphilum DSM 249.</title>
        <authorList>
            <person name="Meyer T.E."/>
            <person name="Kyndt J.A."/>
        </authorList>
    </citation>
    <scope>NUCLEOTIDE SEQUENCE [LARGE SCALE GENOMIC DNA]</scope>
    <source>
        <strain evidence="2 3">DSM 249</strain>
    </source>
</reference>
<feature type="transmembrane region" description="Helical" evidence="1">
    <location>
        <begin position="130"/>
        <end position="149"/>
    </location>
</feature>
<proteinExistence type="predicted"/>
<keyword evidence="1" id="KW-1133">Transmembrane helix</keyword>
<dbReference type="EMBL" id="VDCH01000003">
    <property type="protein sequence ID" value="TNJ39841.1"/>
    <property type="molecule type" value="Genomic_DNA"/>
</dbReference>
<evidence type="ECO:0000313" key="2">
    <source>
        <dbReference type="EMBL" id="TNJ39841.1"/>
    </source>
</evidence>
<dbReference type="InterPro" id="IPR056918">
    <property type="entry name" value="8xMP"/>
</dbReference>
<dbReference type="Proteomes" id="UP000308271">
    <property type="component" value="Unassembled WGS sequence"/>
</dbReference>
<gene>
    <name evidence="2" type="ORF">FGF66_02605</name>
</gene>
<evidence type="ECO:0000256" key="1">
    <source>
        <dbReference type="SAM" id="Phobius"/>
    </source>
</evidence>
<dbReference type="OrthoDB" id="1550955at2"/>
<sequence>MANQEFEPSVFELYKLYKETTEKVSDRRAVANTWMLSVNSALVAFYVLMEKGKEIVGSSGRHLWLFALPVAGFIISMAWAALLVSYRKINHAKFKVLMEMEHHFPYALYTREDQILHESKRWNLSNIESWIPWAFGLLYAFLAIVVLCGW</sequence>
<protein>
    <submittedName>
        <fullName evidence="2">Uncharacterized protein</fullName>
    </submittedName>
</protein>
<accession>A0A5C4SAV5</accession>
<comment type="caution">
    <text evidence="2">The sequence shown here is derived from an EMBL/GenBank/DDBJ whole genome shotgun (WGS) entry which is preliminary data.</text>
</comment>
<keyword evidence="1" id="KW-0812">Transmembrane</keyword>
<feature type="transmembrane region" description="Helical" evidence="1">
    <location>
        <begin position="61"/>
        <end position="86"/>
    </location>
</feature>
<feature type="transmembrane region" description="Helical" evidence="1">
    <location>
        <begin position="29"/>
        <end position="49"/>
    </location>
</feature>
<name>A0A5C4SAV5_CHLTI</name>
<dbReference type="RefSeq" id="WP_139456144.1">
    <property type="nucleotide sequence ID" value="NZ_VDCH01000003.1"/>
</dbReference>
<organism evidence="2 3">
    <name type="scientific">Chlorobaculum thiosulfatiphilum</name>
    <name type="common">Chlorobium limicola f.sp. thiosulfatophilum</name>
    <dbReference type="NCBI Taxonomy" id="115852"/>
    <lineage>
        <taxon>Bacteria</taxon>
        <taxon>Pseudomonadati</taxon>
        <taxon>Chlorobiota</taxon>
        <taxon>Chlorobiia</taxon>
        <taxon>Chlorobiales</taxon>
        <taxon>Chlorobiaceae</taxon>
        <taxon>Chlorobaculum</taxon>
    </lineage>
</organism>
<evidence type="ECO:0000313" key="3">
    <source>
        <dbReference type="Proteomes" id="UP000308271"/>
    </source>
</evidence>
<keyword evidence="1" id="KW-0472">Membrane</keyword>